<evidence type="ECO:0000256" key="5">
    <source>
        <dbReference type="ARBA" id="ARBA00022906"/>
    </source>
</evidence>
<dbReference type="OrthoDB" id="7346865at2"/>
<dbReference type="EMBL" id="VDFU01000008">
    <property type="protein sequence ID" value="TNC50090.1"/>
    <property type="molecule type" value="Genomic_DNA"/>
</dbReference>
<evidence type="ECO:0000313" key="7">
    <source>
        <dbReference type="EMBL" id="TNC50090.1"/>
    </source>
</evidence>
<comment type="caution">
    <text evidence="7">The sequence shown here is derived from an EMBL/GenBank/DDBJ whole genome shotgun (WGS) entry which is preliminary data.</text>
</comment>
<comment type="similarity">
    <text evidence="1">Belongs to the bacterial solute-binding protein 9 family.</text>
</comment>
<evidence type="ECO:0000256" key="6">
    <source>
        <dbReference type="SAM" id="SignalP"/>
    </source>
</evidence>
<keyword evidence="5" id="KW-0864">Zinc transport</keyword>
<dbReference type="InterPro" id="IPR050492">
    <property type="entry name" value="Bact_metal-bind_prot9"/>
</dbReference>
<keyword evidence="5" id="KW-0406">Ion transport</keyword>
<feature type="chain" id="PRO_5022712781" description="High-affinity zinc uptake system protein ZnuA" evidence="6">
    <location>
        <begin position="21"/>
        <end position="301"/>
    </location>
</feature>
<dbReference type="Gene3D" id="3.40.50.1980">
    <property type="entry name" value="Nitrogenase molybdenum iron protein domain"/>
    <property type="match status" value="2"/>
</dbReference>
<feature type="signal peptide" evidence="6">
    <location>
        <begin position="1"/>
        <end position="20"/>
    </location>
</feature>
<dbReference type="RefSeq" id="WP_139076413.1">
    <property type="nucleotide sequence ID" value="NZ_VDFU01000008.1"/>
</dbReference>
<dbReference type="GO" id="GO:0006829">
    <property type="term" value="P:zinc ion transport"/>
    <property type="evidence" value="ECO:0007669"/>
    <property type="project" value="UniProtKB-KW"/>
</dbReference>
<name>A0A5C4MZ00_9RHOB</name>
<keyword evidence="4 6" id="KW-0732">Signal</keyword>
<sequence>MPATFRTSALLLLTSAPAWAEVPTVLADTAPVHSLVAMVMGDLGEPAMIVPPGTSPHDASLSPSEAQALTEAELIVWTGDAFLPWLGESLASLAPQAEVLGLLDSPGWEPLPAMADEDHGHEHDHDHGGAEIDPHAWLDPAVAAAWTASIADALAALDPDNAETYRANADAASQRLTVLGQDLASRLAPHAGVSVAVGHNAYRYLERASGLGSSRAIAHADGAGPAPSDVTTLREAVLAGEVRCLLVDAETDPSWAETLGEGAQLRTATVDPDGVNLAPGADLYPTLVENIGQALETCLAP</sequence>
<organism evidence="7 8">
    <name type="scientific">Rubellimicrobium rubrum</name>
    <dbReference type="NCBI Taxonomy" id="2585369"/>
    <lineage>
        <taxon>Bacteria</taxon>
        <taxon>Pseudomonadati</taxon>
        <taxon>Pseudomonadota</taxon>
        <taxon>Alphaproteobacteria</taxon>
        <taxon>Rhodobacterales</taxon>
        <taxon>Roseobacteraceae</taxon>
        <taxon>Rubellimicrobium</taxon>
    </lineage>
</organism>
<dbReference type="SUPFAM" id="SSF53807">
    <property type="entry name" value="Helical backbone' metal receptor"/>
    <property type="match status" value="1"/>
</dbReference>
<evidence type="ECO:0000256" key="3">
    <source>
        <dbReference type="ARBA" id="ARBA00022448"/>
    </source>
</evidence>
<evidence type="ECO:0000313" key="8">
    <source>
        <dbReference type="Proteomes" id="UP000305887"/>
    </source>
</evidence>
<accession>A0A5C4MZ00</accession>
<dbReference type="Proteomes" id="UP000305887">
    <property type="component" value="Unassembled WGS sequence"/>
</dbReference>
<evidence type="ECO:0000256" key="2">
    <source>
        <dbReference type="ARBA" id="ARBA00015915"/>
    </source>
</evidence>
<dbReference type="Pfam" id="PF01297">
    <property type="entry name" value="ZnuA"/>
    <property type="match status" value="1"/>
</dbReference>
<gene>
    <name evidence="7" type="ORF">FHG66_08990</name>
</gene>
<evidence type="ECO:0000256" key="1">
    <source>
        <dbReference type="ARBA" id="ARBA00011028"/>
    </source>
</evidence>
<dbReference type="AlphaFoldDB" id="A0A5C4MZ00"/>
<proteinExistence type="inferred from homology"/>
<evidence type="ECO:0000256" key="4">
    <source>
        <dbReference type="ARBA" id="ARBA00022729"/>
    </source>
</evidence>
<keyword evidence="5" id="KW-0862">Zinc</keyword>
<dbReference type="PANTHER" id="PTHR42953">
    <property type="entry name" value="HIGH-AFFINITY ZINC UPTAKE SYSTEM PROTEIN ZNUA-RELATED"/>
    <property type="match status" value="1"/>
</dbReference>
<dbReference type="PANTHER" id="PTHR42953:SF3">
    <property type="entry name" value="HIGH-AFFINITY ZINC UPTAKE SYSTEM PROTEIN ZNUA"/>
    <property type="match status" value="1"/>
</dbReference>
<keyword evidence="8" id="KW-1185">Reference proteome</keyword>
<protein>
    <recommendedName>
        <fullName evidence="2">High-affinity zinc uptake system protein ZnuA</fullName>
    </recommendedName>
</protein>
<reference evidence="7 8" key="1">
    <citation type="submission" date="2019-06" db="EMBL/GenBank/DDBJ databases">
        <title>YIM 131921 draft genome.</title>
        <authorList>
            <person name="Jiang L."/>
        </authorList>
    </citation>
    <scope>NUCLEOTIDE SEQUENCE [LARGE SCALE GENOMIC DNA]</scope>
    <source>
        <strain evidence="7 8">YIM 131921</strain>
    </source>
</reference>
<dbReference type="InterPro" id="IPR006127">
    <property type="entry name" value="ZnuA-like"/>
</dbReference>
<keyword evidence="3" id="KW-0813">Transport</keyword>
<dbReference type="GO" id="GO:0046872">
    <property type="term" value="F:metal ion binding"/>
    <property type="evidence" value="ECO:0007669"/>
    <property type="project" value="InterPro"/>
</dbReference>